<dbReference type="Proteomes" id="UP000316213">
    <property type="component" value="Unassembled WGS sequence"/>
</dbReference>
<accession>A0A5C6A1G4</accession>
<dbReference type="GO" id="GO:0016740">
    <property type="term" value="F:transferase activity"/>
    <property type="evidence" value="ECO:0007669"/>
    <property type="project" value="UniProtKB-KW"/>
</dbReference>
<dbReference type="EMBL" id="SJPM01000010">
    <property type="protein sequence ID" value="TWT93091.1"/>
    <property type="molecule type" value="Genomic_DNA"/>
</dbReference>
<sequence length="436" mass="47574" precursor="true">MNIENTLFNFRQKLHRRTVLRGGGVAMSLPWLSAMRPSFAAEPASTNDPQNPRRFVAVTMGLGLVSENWMPEGEGKQYKPSLYLKSLEDLRDRLTIASGASHPGVTGGHRAEASILTGTAMGTSGRAVNSISIDQYLAKHLGDATRFPSLVLSTGGSTSPCYTESGAMIPPITSASQLFAELFIDDSPRERERQAARVRQGRSIMDLVGDDAKSLQRTLGSGDRDRLDAYFTSVRQLEQRMEQSEKWAKMAKPKVEAKQPVDIKNPNDLVGRFKTMCDVMQLALETDSTRFITLHLPGGGGVVPIEGVEEGYHSLSHHGRDETKLEQLAIVEEAVVAQWGSFLRNLNGYEDARGNLLDQTTSLLTSNLGNASNHSNKNMPVLIGGGGFRHGGHLAFSQKENYPLTNFFVSLAQQFGMEVDQFSTGTSTMDGLPIAS</sequence>
<gene>
    <name evidence="2" type="ORF">Pla100_44080</name>
</gene>
<keyword evidence="2" id="KW-0808">Transferase</keyword>
<evidence type="ECO:0000313" key="3">
    <source>
        <dbReference type="Proteomes" id="UP000316213"/>
    </source>
</evidence>
<evidence type="ECO:0000313" key="2">
    <source>
        <dbReference type="EMBL" id="TWT93091.1"/>
    </source>
</evidence>
<feature type="chain" id="PRO_5023084141" evidence="1">
    <location>
        <begin position="41"/>
        <end position="436"/>
    </location>
</feature>
<dbReference type="OrthoDB" id="9146593at2"/>
<dbReference type="InterPro" id="IPR011447">
    <property type="entry name" value="DUF1552"/>
</dbReference>
<keyword evidence="3" id="KW-1185">Reference proteome</keyword>
<name>A0A5C6A1G4_9BACT</name>
<comment type="caution">
    <text evidence="2">The sequence shown here is derived from an EMBL/GenBank/DDBJ whole genome shotgun (WGS) entry which is preliminary data.</text>
</comment>
<dbReference type="Pfam" id="PF07586">
    <property type="entry name" value="HXXSHH"/>
    <property type="match status" value="1"/>
</dbReference>
<feature type="signal peptide" evidence="1">
    <location>
        <begin position="1"/>
        <end position="40"/>
    </location>
</feature>
<dbReference type="RefSeq" id="WP_146579901.1">
    <property type="nucleotide sequence ID" value="NZ_SJPM01000010.1"/>
</dbReference>
<dbReference type="AlphaFoldDB" id="A0A5C6A1G4"/>
<reference evidence="2 3" key="1">
    <citation type="submission" date="2019-02" db="EMBL/GenBank/DDBJ databases">
        <title>Deep-cultivation of Planctomycetes and their phenomic and genomic characterization uncovers novel biology.</title>
        <authorList>
            <person name="Wiegand S."/>
            <person name="Jogler M."/>
            <person name="Boedeker C."/>
            <person name="Pinto D."/>
            <person name="Vollmers J."/>
            <person name="Rivas-Marin E."/>
            <person name="Kohn T."/>
            <person name="Peeters S.H."/>
            <person name="Heuer A."/>
            <person name="Rast P."/>
            <person name="Oberbeckmann S."/>
            <person name="Bunk B."/>
            <person name="Jeske O."/>
            <person name="Meyerdierks A."/>
            <person name="Storesund J.E."/>
            <person name="Kallscheuer N."/>
            <person name="Luecker S."/>
            <person name="Lage O.M."/>
            <person name="Pohl T."/>
            <person name="Merkel B.J."/>
            <person name="Hornburger P."/>
            <person name="Mueller R.-W."/>
            <person name="Bruemmer F."/>
            <person name="Labrenz M."/>
            <person name="Spormann A.M."/>
            <person name="Op Den Camp H."/>
            <person name="Overmann J."/>
            <person name="Amann R."/>
            <person name="Jetten M.S.M."/>
            <person name="Mascher T."/>
            <person name="Medema M.H."/>
            <person name="Devos D.P."/>
            <person name="Kaster A.-K."/>
            <person name="Ovreas L."/>
            <person name="Rohde M."/>
            <person name="Galperin M.Y."/>
            <person name="Jogler C."/>
        </authorList>
    </citation>
    <scope>NUCLEOTIDE SEQUENCE [LARGE SCALE GENOMIC DNA]</scope>
    <source>
        <strain evidence="2 3">Pla100</strain>
    </source>
</reference>
<keyword evidence="1" id="KW-0732">Signal</keyword>
<protein>
    <submittedName>
        <fullName evidence="2">MraY-like glycosyltransferase</fullName>
    </submittedName>
</protein>
<evidence type="ECO:0000256" key="1">
    <source>
        <dbReference type="SAM" id="SignalP"/>
    </source>
</evidence>
<proteinExistence type="predicted"/>
<organism evidence="2 3">
    <name type="scientific">Neorhodopirellula pilleata</name>
    <dbReference type="NCBI Taxonomy" id="2714738"/>
    <lineage>
        <taxon>Bacteria</taxon>
        <taxon>Pseudomonadati</taxon>
        <taxon>Planctomycetota</taxon>
        <taxon>Planctomycetia</taxon>
        <taxon>Pirellulales</taxon>
        <taxon>Pirellulaceae</taxon>
        <taxon>Neorhodopirellula</taxon>
    </lineage>
</organism>